<sequence length="181" mass="19393">MPPPTDGLTLRHTAQLGPAALVEVRRLLDVCFDEGFGDADWDHALGGLHALVHVDGALVAHGSVVQRRLLHHGRALRAGYVEAVAVHPAARRRGHGSAVMAALEDVVRRGYDAGALGATDDGAPLYAARGWQPWRGSTWALTPSGRIRTPDDDEAVFVLPGTATLDLDGELTCDWRDGDLW</sequence>
<organism evidence="2 3">
    <name type="scientific">Blastococcus saxobsidens</name>
    <dbReference type="NCBI Taxonomy" id="138336"/>
    <lineage>
        <taxon>Bacteria</taxon>
        <taxon>Bacillati</taxon>
        <taxon>Actinomycetota</taxon>
        <taxon>Actinomycetes</taxon>
        <taxon>Geodermatophilales</taxon>
        <taxon>Geodermatophilaceae</taxon>
        <taxon>Blastococcus</taxon>
    </lineage>
</organism>
<dbReference type="Pfam" id="PF13527">
    <property type="entry name" value="Acetyltransf_9"/>
    <property type="match status" value="1"/>
</dbReference>
<dbReference type="Proteomes" id="UP000479241">
    <property type="component" value="Unassembled WGS sequence"/>
</dbReference>
<keyword evidence="2" id="KW-0808">Transferase</keyword>
<dbReference type="PROSITE" id="PS51186">
    <property type="entry name" value="GNAT"/>
    <property type="match status" value="1"/>
</dbReference>
<dbReference type="AlphaFoldDB" id="A0A6L9VYE5"/>
<evidence type="ECO:0000313" key="2">
    <source>
        <dbReference type="EMBL" id="NEK84394.1"/>
    </source>
</evidence>
<reference evidence="2 3" key="1">
    <citation type="submission" date="2019-12" db="EMBL/GenBank/DDBJ databases">
        <title>the WGS of Blastococcus saxobsidens 67B17.</title>
        <authorList>
            <person name="Jiang Z."/>
        </authorList>
    </citation>
    <scope>NUCLEOTIDE SEQUENCE [LARGE SCALE GENOMIC DNA]</scope>
    <source>
        <strain evidence="2 3">67B17</strain>
    </source>
</reference>
<gene>
    <name evidence="2" type="ORF">GCU60_01250</name>
</gene>
<dbReference type="SUPFAM" id="SSF55729">
    <property type="entry name" value="Acyl-CoA N-acyltransferases (Nat)"/>
    <property type="match status" value="1"/>
</dbReference>
<dbReference type="CDD" id="cd04301">
    <property type="entry name" value="NAT_SF"/>
    <property type="match status" value="1"/>
</dbReference>
<evidence type="ECO:0000313" key="3">
    <source>
        <dbReference type="Proteomes" id="UP000479241"/>
    </source>
</evidence>
<evidence type="ECO:0000259" key="1">
    <source>
        <dbReference type="PROSITE" id="PS51186"/>
    </source>
</evidence>
<dbReference type="InterPro" id="IPR000182">
    <property type="entry name" value="GNAT_dom"/>
</dbReference>
<accession>A0A6L9VYE5</accession>
<protein>
    <submittedName>
        <fullName evidence="2">GNAT family N-acetyltransferase</fullName>
    </submittedName>
</protein>
<dbReference type="InterPro" id="IPR016181">
    <property type="entry name" value="Acyl_CoA_acyltransferase"/>
</dbReference>
<dbReference type="RefSeq" id="WP_163201825.1">
    <property type="nucleotide sequence ID" value="NZ_JAAGWG010000002.1"/>
</dbReference>
<feature type="domain" description="N-acetyltransferase" evidence="1">
    <location>
        <begin position="11"/>
        <end position="152"/>
    </location>
</feature>
<comment type="caution">
    <text evidence="2">The sequence shown here is derived from an EMBL/GenBank/DDBJ whole genome shotgun (WGS) entry which is preliminary data.</text>
</comment>
<name>A0A6L9VYE5_9ACTN</name>
<dbReference type="EMBL" id="JAAGWG010000002">
    <property type="protein sequence ID" value="NEK84394.1"/>
    <property type="molecule type" value="Genomic_DNA"/>
</dbReference>
<dbReference type="Gene3D" id="3.40.630.30">
    <property type="match status" value="1"/>
</dbReference>
<dbReference type="GO" id="GO:0016747">
    <property type="term" value="F:acyltransferase activity, transferring groups other than amino-acyl groups"/>
    <property type="evidence" value="ECO:0007669"/>
    <property type="project" value="InterPro"/>
</dbReference>
<proteinExistence type="predicted"/>